<dbReference type="RefSeq" id="WP_014124517.1">
    <property type="nucleotide sequence ID" value="NZ_BDEC01000031.1"/>
</dbReference>
<evidence type="ECO:0000313" key="1">
    <source>
        <dbReference type="EMBL" id="GBD68000.1"/>
    </source>
</evidence>
<dbReference type="AlphaFoldDB" id="A0A2H6CSM7"/>
<dbReference type="Proteomes" id="UP000236214">
    <property type="component" value="Unassembled WGS sequence"/>
</dbReference>
<gene>
    <name evidence="1" type="ORF">TEHN7118_0806</name>
</gene>
<proteinExistence type="predicted"/>
<name>A0A2H6CSM7_TETHA</name>
<evidence type="ECO:0000313" key="2">
    <source>
        <dbReference type="Proteomes" id="UP000236214"/>
    </source>
</evidence>
<keyword evidence="2" id="KW-1185">Reference proteome</keyword>
<dbReference type="Pfam" id="PF04525">
    <property type="entry name" value="LOR"/>
    <property type="match status" value="1"/>
</dbReference>
<protein>
    <submittedName>
        <fullName evidence="1">Uncharacterized protein</fullName>
    </submittedName>
</protein>
<accession>A0A2H6CSM7</accession>
<dbReference type="SUPFAM" id="SSF54518">
    <property type="entry name" value="Tubby C-terminal domain-like"/>
    <property type="match status" value="1"/>
</dbReference>
<sequence length="175" mass="20774">MPEFYIQDKQLSNITRTVVTDEKGQFLFLLVGRWGTKGDALSLYQMNGNLVASIKQISWTFGKRFEIYENYTKVGSLQKIFNWPGDFYYIPRLNWSVYGDIYNHHYKIRRFNEEIMQMNKAVFLTGDYYMLEIPDPNNAPTCICVAAIMDYWLYNRNRKKKAALYFDFKLSNSLD</sequence>
<comment type="caution">
    <text evidence="1">The sequence shown here is derived from an EMBL/GenBank/DDBJ whole genome shotgun (WGS) entry which is preliminary data.</text>
</comment>
<dbReference type="InterPro" id="IPR025659">
    <property type="entry name" value="Tubby-like_C"/>
</dbReference>
<reference evidence="1 2" key="1">
    <citation type="submission" date="2016-05" db="EMBL/GenBank/DDBJ databases">
        <title>Whole genome sequencing of Tetragenococcus halophilus subsp. halophilus NISL 7118.</title>
        <authorList>
            <person name="Shiwa Y."/>
            <person name="Nishimura I."/>
            <person name="Yoshikawa H."/>
            <person name="Koyama Y."/>
            <person name="Oguma T."/>
        </authorList>
    </citation>
    <scope>NUCLEOTIDE SEQUENCE [LARGE SCALE GENOMIC DNA]</scope>
    <source>
        <strain evidence="1 2">NISL 7118</strain>
    </source>
</reference>
<dbReference type="InterPro" id="IPR007612">
    <property type="entry name" value="LOR"/>
</dbReference>
<dbReference type="EMBL" id="BDEC01000031">
    <property type="protein sequence ID" value="GBD68000.1"/>
    <property type="molecule type" value="Genomic_DNA"/>
</dbReference>
<organism evidence="1 2">
    <name type="scientific">Tetragenococcus halophilus subsp. halophilus</name>
    <dbReference type="NCBI Taxonomy" id="1513897"/>
    <lineage>
        <taxon>Bacteria</taxon>
        <taxon>Bacillati</taxon>
        <taxon>Bacillota</taxon>
        <taxon>Bacilli</taxon>
        <taxon>Lactobacillales</taxon>
        <taxon>Enterococcaceae</taxon>
        <taxon>Tetragenococcus</taxon>
    </lineage>
</organism>